<feature type="transmembrane region" description="Helical" evidence="7">
    <location>
        <begin position="123"/>
        <end position="145"/>
    </location>
</feature>
<evidence type="ECO:0000256" key="3">
    <source>
        <dbReference type="ARBA" id="ARBA00022692"/>
    </source>
</evidence>
<evidence type="ECO:0000256" key="5">
    <source>
        <dbReference type="ARBA" id="ARBA00023136"/>
    </source>
</evidence>
<accession>A0ABW7UFW7</accession>
<protein>
    <submittedName>
        <fullName evidence="8">MFS transporter</fullName>
    </submittedName>
</protein>
<comment type="subcellular location">
    <subcellularLocation>
        <location evidence="1">Cell membrane</location>
        <topology evidence="1">Multi-pass membrane protein</topology>
    </subcellularLocation>
</comment>
<dbReference type="SUPFAM" id="SSF103473">
    <property type="entry name" value="MFS general substrate transporter"/>
    <property type="match status" value="1"/>
</dbReference>
<keyword evidence="9" id="KW-1185">Reference proteome</keyword>
<evidence type="ECO:0000256" key="7">
    <source>
        <dbReference type="SAM" id="Phobius"/>
    </source>
</evidence>
<feature type="transmembrane region" description="Helical" evidence="7">
    <location>
        <begin position="382"/>
        <end position="405"/>
    </location>
</feature>
<feature type="transmembrane region" description="Helical" evidence="7">
    <location>
        <begin position="357"/>
        <end position="376"/>
    </location>
</feature>
<feature type="region of interest" description="Disordered" evidence="6">
    <location>
        <begin position="247"/>
        <end position="274"/>
    </location>
</feature>
<evidence type="ECO:0000313" key="9">
    <source>
        <dbReference type="Proteomes" id="UP001611339"/>
    </source>
</evidence>
<keyword evidence="3 7" id="KW-0812">Transmembrane</keyword>
<dbReference type="PANTHER" id="PTHR23513">
    <property type="entry name" value="INTEGRAL MEMBRANE EFFLUX PROTEIN-RELATED"/>
    <property type="match status" value="1"/>
</dbReference>
<dbReference type="InterPro" id="IPR036259">
    <property type="entry name" value="MFS_trans_sf"/>
</dbReference>
<dbReference type="Pfam" id="PF07690">
    <property type="entry name" value="MFS_1"/>
    <property type="match status" value="1"/>
</dbReference>
<keyword evidence="4 7" id="KW-1133">Transmembrane helix</keyword>
<gene>
    <name evidence="8" type="ORF">ACH407_28995</name>
</gene>
<feature type="region of interest" description="Disordered" evidence="6">
    <location>
        <begin position="1"/>
        <end position="51"/>
    </location>
</feature>
<feature type="transmembrane region" description="Helical" evidence="7">
    <location>
        <begin position="95"/>
        <end position="116"/>
    </location>
</feature>
<name>A0ABW7UFW7_9ACTN</name>
<feature type="transmembrane region" description="Helical" evidence="7">
    <location>
        <begin position="326"/>
        <end position="345"/>
    </location>
</feature>
<evidence type="ECO:0000256" key="1">
    <source>
        <dbReference type="ARBA" id="ARBA00004651"/>
    </source>
</evidence>
<feature type="region of interest" description="Disordered" evidence="6">
    <location>
        <begin position="477"/>
        <end position="510"/>
    </location>
</feature>
<comment type="caution">
    <text evidence="8">The sequence shown here is derived from an EMBL/GenBank/DDBJ whole genome shotgun (WGS) entry which is preliminary data.</text>
</comment>
<organism evidence="8 9">
    <name type="scientific">Streptomyces litmocidini</name>
    <dbReference type="NCBI Taxonomy" id="67318"/>
    <lineage>
        <taxon>Bacteria</taxon>
        <taxon>Bacillati</taxon>
        <taxon>Actinomycetota</taxon>
        <taxon>Actinomycetes</taxon>
        <taxon>Kitasatosporales</taxon>
        <taxon>Streptomycetaceae</taxon>
        <taxon>Streptomyces</taxon>
    </lineage>
</organism>
<dbReference type="Gene3D" id="1.20.1250.20">
    <property type="entry name" value="MFS general substrate transporter like domains"/>
    <property type="match status" value="1"/>
</dbReference>
<evidence type="ECO:0000313" key="8">
    <source>
        <dbReference type="EMBL" id="MFI1717583.1"/>
    </source>
</evidence>
<keyword evidence="2" id="KW-1003">Cell membrane</keyword>
<keyword evidence="5 7" id="KW-0472">Membrane</keyword>
<dbReference type="RefSeq" id="WP_398711982.1">
    <property type="nucleotide sequence ID" value="NZ_JBIRUI010000015.1"/>
</dbReference>
<feature type="transmembrane region" description="Helical" evidence="7">
    <location>
        <begin position="67"/>
        <end position="89"/>
    </location>
</feature>
<evidence type="ECO:0000256" key="2">
    <source>
        <dbReference type="ARBA" id="ARBA00022475"/>
    </source>
</evidence>
<dbReference type="PANTHER" id="PTHR23513:SF6">
    <property type="entry name" value="MAJOR FACILITATOR SUPERFAMILY ASSOCIATED DOMAIN-CONTAINING PROTEIN"/>
    <property type="match status" value="1"/>
</dbReference>
<evidence type="ECO:0000256" key="4">
    <source>
        <dbReference type="ARBA" id="ARBA00022989"/>
    </source>
</evidence>
<dbReference type="EMBL" id="JBIRUI010000015">
    <property type="protein sequence ID" value="MFI1717583.1"/>
    <property type="molecule type" value="Genomic_DNA"/>
</dbReference>
<proteinExistence type="predicted"/>
<feature type="compositionally biased region" description="Polar residues" evidence="6">
    <location>
        <begin position="7"/>
        <end position="29"/>
    </location>
</feature>
<reference evidence="8 9" key="1">
    <citation type="submission" date="2024-10" db="EMBL/GenBank/DDBJ databases">
        <title>The Natural Products Discovery Center: Release of the First 8490 Sequenced Strains for Exploring Actinobacteria Biosynthetic Diversity.</title>
        <authorList>
            <person name="Kalkreuter E."/>
            <person name="Kautsar S.A."/>
            <person name="Yang D."/>
            <person name="Bader C.D."/>
            <person name="Teijaro C.N."/>
            <person name="Fluegel L."/>
            <person name="Davis C.M."/>
            <person name="Simpson J.R."/>
            <person name="Lauterbach L."/>
            <person name="Steele A.D."/>
            <person name="Gui C."/>
            <person name="Meng S."/>
            <person name="Li G."/>
            <person name="Viehrig K."/>
            <person name="Ye F."/>
            <person name="Su P."/>
            <person name="Kiefer A.F."/>
            <person name="Nichols A."/>
            <person name="Cepeda A.J."/>
            <person name="Yan W."/>
            <person name="Fan B."/>
            <person name="Jiang Y."/>
            <person name="Adhikari A."/>
            <person name="Zheng C.-J."/>
            <person name="Schuster L."/>
            <person name="Cowan T.M."/>
            <person name="Smanski M.J."/>
            <person name="Chevrette M.G."/>
            <person name="De Carvalho L.P.S."/>
            <person name="Shen B."/>
        </authorList>
    </citation>
    <scope>NUCLEOTIDE SEQUENCE [LARGE SCALE GENOMIC DNA]</scope>
    <source>
        <strain evidence="8 9">NPDC020602</strain>
    </source>
</reference>
<sequence length="510" mass="53112">MSDDLMTDQQQVPEQQAGGTPTSGGQASEGQAGEKRSGGKRGGKNSKPKKASFRGTGFLRLWTGETLSLAGTEITFMAIGITAVTTLAATPWQMGVLEAAESAAVLLLGLSAGVWADRYERRALMLVSNVARGLLLFAIPLLFWLDALTMPVLYGVVFLVGAFTLLFDSAMSAYLPRLLPRGQLERANSWMEASTSVGTVAGPGIAGLLIQVMSAPVALVVDTFSYLISCFTLAGLPKAAPSAGPADGADATGGVAGDEGDGTGAKAPEKKESHREAVLKGLRLLRDDRIQRPMILAATHFNIFHAMFFAVHTLFVLRVLGFSPGLLGATSMAGGVAGLLGASSTPFLTRLLGQGRALVLAYAAPGVSAVLVPLARQWDNRPLSIVLVSASTFTWTFAVVVNLVISETVKQSLVPDHLLGRVTATTRFVSWGCQPVGALLGGWLGGRLGLAEVMYVSAAGLLTSALWPLLSPVRALRGTEDEEGDEGVPPAGAGPSGDEPHSETAPPTEP</sequence>
<dbReference type="Proteomes" id="UP001611339">
    <property type="component" value="Unassembled WGS sequence"/>
</dbReference>
<dbReference type="InterPro" id="IPR011701">
    <property type="entry name" value="MFS"/>
</dbReference>
<dbReference type="CDD" id="cd06173">
    <property type="entry name" value="MFS_MefA_like"/>
    <property type="match status" value="1"/>
</dbReference>
<feature type="compositionally biased region" description="Basic residues" evidence="6">
    <location>
        <begin position="38"/>
        <end position="51"/>
    </location>
</feature>
<feature type="transmembrane region" description="Helical" evidence="7">
    <location>
        <begin position="151"/>
        <end position="175"/>
    </location>
</feature>
<feature type="transmembrane region" description="Helical" evidence="7">
    <location>
        <begin position="295"/>
        <end position="320"/>
    </location>
</feature>
<evidence type="ECO:0000256" key="6">
    <source>
        <dbReference type="SAM" id="MobiDB-lite"/>
    </source>
</evidence>